<keyword evidence="1" id="KW-1133">Transmembrane helix</keyword>
<sequence length="228" mass="25732">MEGTDPTLLGSFPPALGFFGDLLFRWVPAVVYAVLATDPTAAATTTPLSAGSIPAFLAYTSGPATYDALARGWVIFTLISFAISVPFIAVSIYCWIRIMQIRHRERLAFRAAQRTVEAKDTPKTHLRWRRIMDQMSAGTPESWRLAILEADIMLNELLDLQGYKGETMADKMKQADRANFNTIDAAWEAHKVRNRIAHEGEGHEISAREARRVIDLYERVFKEFRIVE</sequence>
<reference evidence="2 3" key="1">
    <citation type="journal article" date="2016" name="Nat. Commun.">
        <title>Thousands of microbial genomes shed light on interconnected biogeochemical processes in an aquifer system.</title>
        <authorList>
            <person name="Anantharaman K."/>
            <person name="Brown C.T."/>
            <person name="Hug L.A."/>
            <person name="Sharon I."/>
            <person name="Castelle C.J."/>
            <person name="Probst A.J."/>
            <person name="Thomas B.C."/>
            <person name="Singh A."/>
            <person name="Wilkins M.J."/>
            <person name="Karaoz U."/>
            <person name="Brodie E.L."/>
            <person name="Williams K.H."/>
            <person name="Hubbard S.S."/>
            <person name="Banfield J.F."/>
        </authorList>
    </citation>
    <scope>NUCLEOTIDE SEQUENCE [LARGE SCALE GENOMIC DNA]</scope>
</reference>
<protein>
    <submittedName>
        <fullName evidence="2">Uncharacterized protein</fullName>
    </submittedName>
</protein>
<accession>A0A1G2G2T9</accession>
<dbReference type="STRING" id="1802115.A2756_04210"/>
<feature type="transmembrane region" description="Helical" evidence="1">
    <location>
        <begin position="73"/>
        <end position="96"/>
    </location>
</feature>
<dbReference type="Proteomes" id="UP000177785">
    <property type="component" value="Unassembled WGS sequence"/>
</dbReference>
<organism evidence="2 3">
    <name type="scientific">Candidatus Ryanbacteria bacterium RIFCSPHIGHO2_01_FULL_48_27</name>
    <dbReference type="NCBI Taxonomy" id="1802115"/>
    <lineage>
        <taxon>Bacteria</taxon>
        <taxon>Candidatus Ryaniibacteriota</taxon>
    </lineage>
</organism>
<proteinExistence type="predicted"/>
<keyword evidence="1" id="KW-0472">Membrane</keyword>
<gene>
    <name evidence="2" type="ORF">A2756_04210</name>
</gene>
<comment type="caution">
    <text evidence="2">The sequence shown here is derived from an EMBL/GenBank/DDBJ whole genome shotgun (WGS) entry which is preliminary data.</text>
</comment>
<dbReference type="EMBL" id="MHNL01000020">
    <property type="protein sequence ID" value="OGZ44427.1"/>
    <property type="molecule type" value="Genomic_DNA"/>
</dbReference>
<evidence type="ECO:0000256" key="1">
    <source>
        <dbReference type="SAM" id="Phobius"/>
    </source>
</evidence>
<name>A0A1G2G2T9_9BACT</name>
<evidence type="ECO:0000313" key="3">
    <source>
        <dbReference type="Proteomes" id="UP000177785"/>
    </source>
</evidence>
<keyword evidence="1" id="KW-0812">Transmembrane</keyword>
<evidence type="ECO:0000313" key="2">
    <source>
        <dbReference type="EMBL" id="OGZ44427.1"/>
    </source>
</evidence>
<dbReference type="AlphaFoldDB" id="A0A1G2G2T9"/>